<name>A0A699Y6V7_HAELA</name>
<comment type="caution">
    <text evidence="2">The sequence shown here is derived from an EMBL/GenBank/DDBJ whole genome shotgun (WGS) entry which is preliminary data.</text>
</comment>
<accession>A0A699Y6V7</accession>
<sequence>MRKHVSRGSGYQQQGMRTPVQASALLLLLLVVARIGISAPSFNANTSASRIACYREQWAAARHEKERLKKLGLMLDLDTVYKSSPLAGPTAQPLQGVVMPLEADPVEAVLIAVDDVDAKTDDLQATLMWQAIIRTAQRQGIRVIAYTVRSDFNTATLAQIKQALASDPDISIEEVSFIEDYQVDSIWMRDYGPL</sequence>
<proteinExistence type="predicted"/>
<evidence type="ECO:0000313" key="2">
    <source>
        <dbReference type="EMBL" id="GFH05783.1"/>
    </source>
</evidence>
<reference evidence="2 3" key="1">
    <citation type="submission" date="2020-02" db="EMBL/GenBank/DDBJ databases">
        <title>Draft genome sequence of Haematococcus lacustris strain NIES-144.</title>
        <authorList>
            <person name="Morimoto D."/>
            <person name="Nakagawa S."/>
            <person name="Yoshida T."/>
            <person name="Sawayama S."/>
        </authorList>
    </citation>
    <scope>NUCLEOTIDE SEQUENCE [LARGE SCALE GENOMIC DNA]</scope>
    <source>
        <strain evidence="2 3">NIES-144</strain>
    </source>
</reference>
<feature type="chain" id="PRO_5025423266" evidence="1">
    <location>
        <begin position="39"/>
        <end position="194"/>
    </location>
</feature>
<keyword evidence="1" id="KW-0732">Signal</keyword>
<dbReference type="Proteomes" id="UP000485058">
    <property type="component" value="Unassembled WGS sequence"/>
</dbReference>
<dbReference type="AlphaFoldDB" id="A0A699Y6V7"/>
<gene>
    <name evidence="2" type="ORF">HaLaN_00305</name>
</gene>
<organism evidence="2 3">
    <name type="scientific">Haematococcus lacustris</name>
    <name type="common">Green alga</name>
    <name type="synonym">Haematococcus pluvialis</name>
    <dbReference type="NCBI Taxonomy" id="44745"/>
    <lineage>
        <taxon>Eukaryota</taxon>
        <taxon>Viridiplantae</taxon>
        <taxon>Chlorophyta</taxon>
        <taxon>core chlorophytes</taxon>
        <taxon>Chlorophyceae</taxon>
        <taxon>CS clade</taxon>
        <taxon>Chlamydomonadales</taxon>
        <taxon>Haematococcaceae</taxon>
        <taxon>Haematococcus</taxon>
    </lineage>
</organism>
<feature type="non-terminal residue" evidence="2">
    <location>
        <position position="194"/>
    </location>
</feature>
<dbReference type="Gene3D" id="3.75.10.10">
    <property type="entry name" value="L-arginine/glycine Amidinotransferase, Chain A"/>
    <property type="match status" value="1"/>
</dbReference>
<evidence type="ECO:0000313" key="3">
    <source>
        <dbReference type="Proteomes" id="UP000485058"/>
    </source>
</evidence>
<keyword evidence="3" id="KW-1185">Reference proteome</keyword>
<evidence type="ECO:0000256" key="1">
    <source>
        <dbReference type="SAM" id="SignalP"/>
    </source>
</evidence>
<feature type="non-terminal residue" evidence="2">
    <location>
        <position position="1"/>
    </location>
</feature>
<dbReference type="EMBL" id="BLLF01000008">
    <property type="protein sequence ID" value="GFH05783.1"/>
    <property type="molecule type" value="Genomic_DNA"/>
</dbReference>
<feature type="signal peptide" evidence="1">
    <location>
        <begin position="1"/>
        <end position="38"/>
    </location>
</feature>
<protein>
    <submittedName>
        <fullName evidence="2">Uncharacterized protein</fullName>
    </submittedName>
</protein>